<dbReference type="OrthoDB" id="9814402at2"/>
<reference evidence="11 12" key="1">
    <citation type="journal article" date="2014" name="Genome Announc.">
        <title>Complete Genome Sequence of the Thermophilic Polychlorinated Biphenyl Degrader Geobacillus sp. Strain JF8 (NBRC 109937).</title>
        <authorList>
            <person name="Shintani M."/>
            <person name="Ohtsubo Y."/>
            <person name="Fukuda K."/>
            <person name="Hosoyama A."/>
            <person name="Ohji S."/>
            <person name="Yamazoe A."/>
            <person name="Fujita N."/>
            <person name="Nagata Y."/>
            <person name="Tsuda M."/>
            <person name="Hatta T."/>
            <person name="Kimbara K."/>
        </authorList>
    </citation>
    <scope>NUCLEOTIDE SEQUENCE [LARGE SCALE GENOMIC DNA]</scope>
    <source>
        <strain evidence="11 12">JF8</strain>
    </source>
</reference>
<dbReference type="GO" id="GO:0003677">
    <property type="term" value="F:DNA binding"/>
    <property type="evidence" value="ECO:0007669"/>
    <property type="project" value="UniProtKB-KW"/>
</dbReference>
<keyword evidence="6" id="KW-0731">Sigma factor</keyword>
<dbReference type="RefSeq" id="WP_020961194.1">
    <property type="nucleotide sequence ID" value="NC_022080.4"/>
</dbReference>
<dbReference type="STRING" id="1921421.M493_15945"/>
<evidence type="ECO:0000256" key="2">
    <source>
        <dbReference type="ARBA" id="ARBA00022478"/>
    </source>
</evidence>
<protein>
    <submittedName>
        <fullName evidence="11">RNA polymerase sigma54 factor</fullName>
    </submittedName>
</protein>
<dbReference type="InterPro" id="IPR000394">
    <property type="entry name" value="RNA_pol_sigma_54"/>
</dbReference>
<evidence type="ECO:0000256" key="4">
    <source>
        <dbReference type="ARBA" id="ARBA00022695"/>
    </source>
</evidence>
<dbReference type="GO" id="GO:0016779">
    <property type="term" value="F:nucleotidyltransferase activity"/>
    <property type="evidence" value="ECO:0007669"/>
    <property type="project" value="UniProtKB-KW"/>
</dbReference>
<dbReference type="PROSITE" id="PS50044">
    <property type="entry name" value="SIGMA54_3"/>
    <property type="match status" value="1"/>
</dbReference>
<evidence type="ECO:0000313" key="11">
    <source>
        <dbReference type="EMBL" id="AGT33405.1"/>
    </source>
</evidence>
<comment type="similarity">
    <text evidence="1">Belongs to the sigma-54 factor family.</text>
</comment>
<sequence>MRAELWQEQRLQLSLTKELVQAIELLQYSALDLEAFLYEQSLENPFLEIRRDRTRQRPGRTDKDRKQWLENISARTETLASHLLAQLPGLMLSGKEERIVRHMIAALDEDGYLRVPLAELAARFSVTEQEVERGLRFVQSLDPPGVGARDLAECLLLQLERLPERDELAETIVRDHFLPFAEKSWKALAKQLGVSLGELQRVFELIRTLEPRPGIHYAGELPHFIVPDLIVIRQADGGLVVAYNDDIHPELRWNEEYERHIAAAGDRHAERFMKEKYRQFTWLAKSLEQRKQTLLHLMGVIVDRQRSCFERGLSALKPMTMREVAEELGVHESTVSRAVRHKYVQTPFGTLELRRFFSSAATAGAEEEVSSVQVKEIIRALISAENRRAPFSDQQLADLLRERHGIAISRRTVAKYREQLRIPSSAKRKQYTGLL</sequence>
<dbReference type="Proteomes" id="UP000015500">
    <property type="component" value="Chromosome"/>
</dbReference>
<evidence type="ECO:0000256" key="6">
    <source>
        <dbReference type="ARBA" id="ARBA00023082"/>
    </source>
</evidence>
<evidence type="ECO:0000256" key="5">
    <source>
        <dbReference type="ARBA" id="ARBA00023015"/>
    </source>
</evidence>
<dbReference type="Pfam" id="PF00309">
    <property type="entry name" value="Sigma54_AID"/>
    <property type="match status" value="1"/>
</dbReference>
<keyword evidence="5" id="KW-0805">Transcription regulation</keyword>
<dbReference type="PROSITE" id="PS00718">
    <property type="entry name" value="SIGMA54_2"/>
    <property type="match status" value="1"/>
</dbReference>
<name>S5ZGF3_GEOG3</name>
<feature type="domain" description="RNA polymerase sigma factor 54 core-binding" evidence="10">
    <location>
        <begin position="69"/>
        <end position="257"/>
    </location>
</feature>
<evidence type="ECO:0000259" key="9">
    <source>
        <dbReference type="Pfam" id="PF04552"/>
    </source>
</evidence>
<dbReference type="GO" id="GO:0001216">
    <property type="term" value="F:DNA-binding transcription activator activity"/>
    <property type="evidence" value="ECO:0007669"/>
    <property type="project" value="InterPro"/>
</dbReference>
<evidence type="ECO:0000256" key="1">
    <source>
        <dbReference type="ARBA" id="ARBA00008798"/>
    </source>
</evidence>
<dbReference type="PROSITE" id="PS00717">
    <property type="entry name" value="SIGMA54_1"/>
    <property type="match status" value="1"/>
</dbReference>
<keyword evidence="3" id="KW-0808">Transferase</keyword>
<keyword evidence="4" id="KW-0548">Nucleotidyltransferase</keyword>
<evidence type="ECO:0000256" key="7">
    <source>
        <dbReference type="ARBA" id="ARBA00023125"/>
    </source>
</evidence>
<dbReference type="InterPro" id="IPR010982">
    <property type="entry name" value="Lambda_DNA-bd_dom_sf"/>
</dbReference>
<dbReference type="PANTHER" id="PTHR32248">
    <property type="entry name" value="RNA POLYMERASE SIGMA-54 FACTOR"/>
    <property type="match status" value="1"/>
</dbReference>
<dbReference type="PRINTS" id="PR00045">
    <property type="entry name" value="SIGMA54FCT"/>
</dbReference>
<keyword evidence="12" id="KW-1185">Reference proteome</keyword>
<dbReference type="Gene3D" id="1.10.260.40">
    <property type="entry name" value="lambda repressor-like DNA-binding domains"/>
    <property type="match status" value="1"/>
</dbReference>
<keyword evidence="2" id="KW-0240">DNA-directed RNA polymerase</keyword>
<dbReference type="PIRSF" id="PIRSF000774">
    <property type="entry name" value="RpoN"/>
    <property type="match status" value="1"/>
</dbReference>
<dbReference type="PATRIC" id="fig|1345697.3.peg.3131"/>
<keyword evidence="8" id="KW-0804">Transcription</keyword>
<dbReference type="KEGG" id="gjf:M493_15945"/>
<keyword evidence="7" id="KW-0238">DNA-binding</keyword>
<dbReference type="Pfam" id="PF04963">
    <property type="entry name" value="Sigma54_CBD"/>
    <property type="match status" value="1"/>
</dbReference>
<dbReference type="PANTHER" id="PTHR32248:SF4">
    <property type="entry name" value="RNA POLYMERASE SIGMA-54 FACTOR"/>
    <property type="match status" value="1"/>
</dbReference>
<dbReference type="NCBIfam" id="TIGR02395">
    <property type="entry name" value="rpoN_sigma"/>
    <property type="match status" value="1"/>
</dbReference>
<organism evidence="11 12">
    <name type="scientific">Geobacillus genomosp. 3</name>
    <dbReference type="NCBI Taxonomy" id="1921421"/>
    <lineage>
        <taxon>Bacteria</taxon>
        <taxon>Bacillati</taxon>
        <taxon>Bacillota</taxon>
        <taxon>Bacilli</taxon>
        <taxon>Bacillales</taxon>
        <taxon>Anoxybacillaceae</taxon>
        <taxon>Geobacillus</taxon>
    </lineage>
</organism>
<proteinExistence type="inferred from homology"/>
<dbReference type="GO" id="GO:0016987">
    <property type="term" value="F:sigma factor activity"/>
    <property type="evidence" value="ECO:0007669"/>
    <property type="project" value="UniProtKB-KW"/>
</dbReference>
<dbReference type="InterPro" id="IPR007046">
    <property type="entry name" value="RNA_pol_sigma_54_core-bd"/>
</dbReference>
<dbReference type="AlphaFoldDB" id="S5ZGF3"/>
<dbReference type="GO" id="GO:0006352">
    <property type="term" value="P:DNA-templated transcription initiation"/>
    <property type="evidence" value="ECO:0007669"/>
    <property type="project" value="InterPro"/>
</dbReference>
<dbReference type="Pfam" id="PF04552">
    <property type="entry name" value="Sigma54_DBD"/>
    <property type="match status" value="1"/>
</dbReference>
<evidence type="ECO:0000259" key="10">
    <source>
        <dbReference type="Pfam" id="PF04963"/>
    </source>
</evidence>
<dbReference type="EMBL" id="CP006254">
    <property type="protein sequence ID" value="AGT33405.1"/>
    <property type="molecule type" value="Genomic_DNA"/>
</dbReference>
<dbReference type="GO" id="GO:0000428">
    <property type="term" value="C:DNA-directed RNA polymerase complex"/>
    <property type="evidence" value="ECO:0007669"/>
    <property type="project" value="UniProtKB-KW"/>
</dbReference>
<dbReference type="Gene3D" id="1.10.10.1330">
    <property type="entry name" value="RNA polymerase sigma-54 factor, core-binding domain"/>
    <property type="match status" value="1"/>
</dbReference>
<gene>
    <name evidence="11" type="ORF">M493_15945</name>
</gene>
<evidence type="ECO:0000256" key="3">
    <source>
        <dbReference type="ARBA" id="ARBA00022679"/>
    </source>
</evidence>
<dbReference type="InterPro" id="IPR007634">
    <property type="entry name" value="RNA_pol_sigma_54_DNA-bd"/>
</dbReference>
<evidence type="ECO:0000256" key="8">
    <source>
        <dbReference type="ARBA" id="ARBA00023163"/>
    </source>
</evidence>
<accession>S5ZGF3</accession>
<feature type="domain" description="RNA polymerase sigma factor 54 DNA-binding" evidence="9">
    <location>
        <begin position="271"/>
        <end position="430"/>
    </location>
</feature>
<dbReference type="InterPro" id="IPR038709">
    <property type="entry name" value="RpoN_core-bd_sf"/>
</dbReference>
<evidence type="ECO:0000313" key="12">
    <source>
        <dbReference type="Proteomes" id="UP000015500"/>
    </source>
</evidence>
<dbReference type="HOGENOM" id="CLU_020569_1_0_9"/>
<dbReference type="Gene3D" id="1.10.10.60">
    <property type="entry name" value="Homeodomain-like"/>
    <property type="match status" value="1"/>
</dbReference>